<evidence type="ECO:0000256" key="1">
    <source>
        <dbReference type="SAM" id="MobiDB-lite"/>
    </source>
</evidence>
<reference evidence="2 3" key="1">
    <citation type="submission" date="2015-08" db="EMBL/GenBank/DDBJ databases">
        <title>Genome sequencing of Penicillium nordicum.</title>
        <authorList>
            <person name="Nguyen H.D."/>
            <person name="Seifert K.A."/>
        </authorList>
    </citation>
    <scope>NUCLEOTIDE SEQUENCE [LARGE SCALE GENOMIC DNA]</scope>
    <source>
        <strain evidence="2 3">DAOMC 185683</strain>
    </source>
</reference>
<evidence type="ECO:0000313" key="2">
    <source>
        <dbReference type="EMBL" id="KOS42708.1"/>
    </source>
</evidence>
<proteinExistence type="predicted"/>
<evidence type="ECO:0000313" key="3">
    <source>
        <dbReference type="Proteomes" id="UP000037696"/>
    </source>
</evidence>
<organism evidence="2 3">
    <name type="scientific">Penicillium nordicum</name>
    <dbReference type="NCBI Taxonomy" id="229535"/>
    <lineage>
        <taxon>Eukaryota</taxon>
        <taxon>Fungi</taxon>
        <taxon>Dikarya</taxon>
        <taxon>Ascomycota</taxon>
        <taxon>Pezizomycotina</taxon>
        <taxon>Eurotiomycetes</taxon>
        <taxon>Eurotiomycetidae</taxon>
        <taxon>Eurotiales</taxon>
        <taxon>Aspergillaceae</taxon>
        <taxon>Penicillium</taxon>
    </lineage>
</organism>
<sequence length="110" mass="11895">MKSFEFPSPGITFLCKVKGIGYKMVLVTVASAFDSAGFYLKTLSRPDSSRSCSFNILLLIPPPSTVTLRSLPYLPPSTQDGDNQVPKETHASMGPTQTPGTLLFASILRL</sequence>
<feature type="region of interest" description="Disordered" evidence="1">
    <location>
        <begin position="73"/>
        <end position="98"/>
    </location>
</feature>
<gene>
    <name evidence="2" type="ORF">ACN38_g6387</name>
</gene>
<protein>
    <submittedName>
        <fullName evidence="2">Uncharacterized protein</fullName>
    </submittedName>
</protein>
<dbReference type="Proteomes" id="UP000037696">
    <property type="component" value="Unassembled WGS sequence"/>
</dbReference>
<keyword evidence="3" id="KW-1185">Reference proteome</keyword>
<accession>A0A0M8P0M0</accession>
<dbReference type="EMBL" id="LHQQ01000099">
    <property type="protein sequence ID" value="KOS42708.1"/>
    <property type="molecule type" value="Genomic_DNA"/>
</dbReference>
<name>A0A0M8P0M0_9EURO</name>
<comment type="caution">
    <text evidence="2">The sequence shown here is derived from an EMBL/GenBank/DDBJ whole genome shotgun (WGS) entry which is preliminary data.</text>
</comment>
<dbReference type="AlphaFoldDB" id="A0A0M8P0M0"/>